<comment type="caution">
    <text evidence="2">The sequence shown here is derived from an EMBL/GenBank/DDBJ whole genome shotgun (WGS) entry which is preliminary data.</text>
</comment>
<dbReference type="AlphaFoldDB" id="A0A0R1S0X3"/>
<accession>A0A0R1S0X3</accession>
<gene>
    <name evidence="2" type="ORF">FC69_GL001915</name>
</gene>
<dbReference type="InterPro" id="IPR036785">
    <property type="entry name" value="YkyA-like_sf"/>
</dbReference>
<feature type="chain" id="PRO_5038813856" description="Lipoprotein" evidence="1">
    <location>
        <begin position="23"/>
        <end position="212"/>
    </location>
</feature>
<evidence type="ECO:0000313" key="3">
    <source>
        <dbReference type="Proteomes" id="UP000051264"/>
    </source>
</evidence>
<evidence type="ECO:0000256" key="1">
    <source>
        <dbReference type="SAM" id="SignalP"/>
    </source>
</evidence>
<evidence type="ECO:0000313" key="2">
    <source>
        <dbReference type="EMBL" id="KRL59051.1"/>
    </source>
</evidence>
<dbReference type="eggNOG" id="ENOG502ZFDJ">
    <property type="taxonomic scope" value="Bacteria"/>
</dbReference>
<feature type="signal peptide" evidence="1">
    <location>
        <begin position="1"/>
        <end position="22"/>
    </location>
</feature>
<name>A0A0R1S0X3_9LACO</name>
<evidence type="ECO:0008006" key="4">
    <source>
        <dbReference type="Google" id="ProtNLM"/>
    </source>
</evidence>
<dbReference type="RefSeq" id="WP_025083253.1">
    <property type="nucleotide sequence ID" value="NZ_AZEX01000056.1"/>
</dbReference>
<protein>
    <recommendedName>
        <fullName evidence="4">Lipoprotein</fullName>
    </recommendedName>
</protein>
<reference evidence="2 3" key="1">
    <citation type="journal article" date="2015" name="Genome Announc.">
        <title>Expanding the biotechnology potential of lactobacilli through comparative genomics of 213 strains and associated genera.</title>
        <authorList>
            <person name="Sun Z."/>
            <person name="Harris H.M."/>
            <person name="McCann A."/>
            <person name="Guo C."/>
            <person name="Argimon S."/>
            <person name="Zhang W."/>
            <person name="Yang X."/>
            <person name="Jeffery I.B."/>
            <person name="Cooney J.C."/>
            <person name="Kagawa T.F."/>
            <person name="Liu W."/>
            <person name="Song Y."/>
            <person name="Salvetti E."/>
            <person name="Wrobel A."/>
            <person name="Rasinkangas P."/>
            <person name="Parkhill J."/>
            <person name="Rea M.C."/>
            <person name="O'Sullivan O."/>
            <person name="Ritari J."/>
            <person name="Douillard F.P."/>
            <person name="Paul Ross R."/>
            <person name="Yang R."/>
            <person name="Briner A.E."/>
            <person name="Felis G.E."/>
            <person name="de Vos W.M."/>
            <person name="Barrangou R."/>
            <person name="Klaenhammer T.R."/>
            <person name="Caufield P.W."/>
            <person name="Cui Y."/>
            <person name="Zhang H."/>
            <person name="O'Toole P.W."/>
        </authorList>
    </citation>
    <scope>NUCLEOTIDE SEQUENCE [LARGE SCALE GENOMIC DNA]</scope>
    <source>
        <strain evidence="2 3">DSM 14340</strain>
    </source>
</reference>
<keyword evidence="1" id="KW-0732">Signal</keyword>
<dbReference type="Gene3D" id="1.20.120.570">
    <property type="entry name" value="YkyA-like"/>
    <property type="match status" value="1"/>
</dbReference>
<organism evidence="2 3">
    <name type="scientific">Latilactobacillus fuchuensis DSM 14340 = JCM 11249</name>
    <dbReference type="NCBI Taxonomy" id="1423747"/>
    <lineage>
        <taxon>Bacteria</taxon>
        <taxon>Bacillati</taxon>
        <taxon>Bacillota</taxon>
        <taxon>Bacilli</taxon>
        <taxon>Lactobacillales</taxon>
        <taxon>Lactobacillaceae</taxon>
        <taxon>Latilactobacillus</taxon>
    </lineage>
</organism>
<dbReference type="OrthoDB" id="2291708at2"/>
<sequence length="212" mass="23615">MLKNLKRFLPILALVFFLASCDQPLNTKQQVKEDLKSLQQISATQQTALTALESAGQSESVAYLKIQKQYPDQNLLEVPTTKMAQATAKRADAYQTLKDQQKALKPVAQRLLKVAKQDNADLPTEAIKDLNQSIKISTLDYTTLSNFYQAAVTAEADFYADHQDAKATSTDLESPINRLNQFYSSVYQQAEIAKVNINTVTAQIKKVQTGLK</sequence>
<dbReference type="PROSITE" id="PS51257">
    <property type="entry name" value="PROKAR_LIPOPROTEIN"/>
    <property type="match status" value="1"/>
</dbReference>
<dbReference type="PATRIC" id="fig|1423747.3.peg.1945"/>
<proteinExistence type="predicted"/>
<dbReference type="EMBL" id="AZEX01000056">
    <property type="protein sequence ID" value="KRL59051.1"/>
    <property type="molecule type" value="Genomic_DNA"/>
</dbReference>
<dbReference type="Proteomes" id="UP000051264">
    <property type="component" value="Unassembled WGS sequence"/>
</dbReference>